<protein>
    <recommendedName>
        <fullName evidence="3 10">Gluconokinase</fullName>
        <ecNumber evidence="3 10">2.7.1.12</ecNumber>
    </recommendedName>
</protein>
<reference evidence="11 12" key="1">
    <citation type="submission" date="2018-11" db="EMBL/GenBank/DDBJ databases">
        <title>Sequencing the genomes of 1000 actinobacteria strains.</title>
        <authorList>
            <person name="Klenk H.-P."/>
        </authorList>
    </citation>
    <scope>NUCLEOTIDE SEQUENCE [LARGE SCALE GENOMIC DNA]</scope>
    <source>
        <strain evidence="11 12">DSM 11294</strain>
    </source>
</reference>
<evidence type="ECO:0000256" key="10">
    <source>
        <dbReference type="RuleBase" id="RU363066"/>
    </source>
</evidence>
<dbReference type="RefSeq" id="WP_211336060.1">
    <property type="nucleotide sequence ID" value="NZ_RKHK01000001.1"/>
</dbReference>
<keyword evidence="4 10" id="KW-0808">Transferase</keyword>
<evidence type="ECO:0000256" key="1">
    <source>
        <dbReference type="ARBA" id="ARBA00004761"/>
    </source>
</evidence>
<name>A0A3N2BCE5_9MICO</name>
<dbReference type="InterPro" id="IPR027417">
    <property type="entry name" value="P-loop_NTPase"/>
</dbReference>
<comment type="pathway">
    <text evidence="1">Carbohydrate acid metabolism.</text>
</comment>
<dbReference type="FunFam" id="3.40.50.300:FF:000522">
    <property type="entry name" value="Gluconokinase"/>
    <property type="match status" value="1"/>
</dbReference>
<comment type="similarity">
    <text evidence="2 10">Belongs to the gluconokinase GntK/GntV family.</text>
</comment>
<dbReference type="CDD" id="cd02021">
    <property type="entry name" value="GntK"/>
    <property type="match status" value="1"/>
</dbReference>
<evidence type="ECO:0000256" key="2">
    <source>
        <dbReference type="ARBA" id="ARBA00008420"/>
    </source>
</evidence>
<dbReference type="GO" id="GO:0046316">
    <property type="term" value="F:gluconokinase activity"/>
    <property type="evidence" value="ECO:0007669"/>
    <property type="project" value="UniProtKB-EC"/>
</dbReference>
<dbReference type="EC" id="2.7.1.12" evidence="3 10"/>
<dbReference type="GO" id="GO:0005737">
    <property type="term" value="C:cytoplasm"/>
    <property type="evidence" value="ECO:0007669"/>
    <property type="project" value="TreeGrafter"/>
</dbReference>
<dbReference type="Proteomes" id="UP000280668">
    <property type="component" value="Unassembled WGS sequence"/>
</dbReference>
<comment type="catalytic activity">
    <reaction evidence="9 10">
        <text>D-gluconate + ATP = 6-phospho-D-gluconate + ADP + H(+)</text>
        <dbReference type="Rhea" id="RHEA:19433"/>
        <dbReference type="ChEBI" id="CHEBI:15378"/>
        <dbReference type="ChEBI" id="CHEBI:18391"/>
        <dbReference type="ChEBI" id="CHEBI:30616"/>
        <dbReference type="ChEBI" id="CHEBI:58759"/>
        <dbReference type="ChEBI" id="CHEBI:456216"/>
        <dbReference type="EC" id="2.7.1.12"/>
    </reaction>
</comment>
<comment type="caution">
    <text evidence="11">The sequence shown here is derived from an EMBL/GenBank/DDBJ whole genome shotgun (WGS) entry which is preliminary data.</text>
</comment>
<dbReference type="NCBIfam" id="TIGR01313">
    <property type="entry name" value="therm_gnt_kin"/>
    <property type="match status" value="1"/>
</dbReference>
<evidence type="ECO:0000256" key="6">
    <source>
        <dbReference type="ARBA" id="ARBA00022777"/>
    </source>
</evidence>
<accession>A0A3N2BCE5</accession>
<dbReference type="Gene3D" id="3.40.50.300">
    <property type="entry name" value="P-loop containing nucleotide triphosphate hydrolases"/>
    <property type="match status" value="1"/>
</dbReference>
<dbReference type="GO" id="GO:0019521">
    <property type="term" value="P:D-gluconate metabolic process"/>
    <property type="evidence" value="ECO:0007669"/>
    <property type="project" value="UniProtKB-KW"/>
</dbReference>
<evidence type="ECO:0000313" key="11">
    <source>
        <dbReference type="EMBL" id="ROR72734.1"/>
    </source>
</evidence>
<keyword evidence="5 10" id="KW-0547">Nucleotide-binding</keyword>
<evidence type="ECO:0000256" key="4">
    <source>
        <dbReference type="ARBA" id="ARBA00022679"/>
    </source>
</evidence>
<dbReference type="Pfam" id="PF13671">
    <property type="entry name" value="AAA_33"/>
    <property type="match status" value="1"/>
</dbReference>
<evidence type="ECO:0000256" key="5">
    <source>
        <dbReference type="ARBA" id="ARBA00022741"/>
    </source>
</evidence>
<keyword evidence="6 10" id="KW-0418">Kinase</keyword>
<dbReference type="AlphaFoldDB" id="A0A3N2BCE5"/>
<gene>
    <name evidence="11" type="ORF">EDD31_1093</name>
</gene>
<evidence type="ECO:0000313" key="12">
    <source>
        <dbReference type="Proteomes" id="UP000280668"/>
    </source>
</evidence>
<dbReference type="InterPro" id="IPR006001">
    <property type="entry name" value="Therm_gnt_kin"/>
</dbReference>
<organism evidence="11 12">
    <name type="scientific">Bogoriella caseilytica</name>
    <dbReference type="NCBI Taxonomy" id="56055"/>
    <lineage>
        <taxon>Bacteria</taxon>
        <taxon>Bacillati</taxon>
        <taxon>Actinomycetota</taxon>
        <taxon>Actinomycetes</taxon>
        <taxon>Micrococcales</taxon>
        <taxon>Bogoriellaceae</taxon>
        <taxon>Bogoriella</taxon>
    </lineage>
</organism>
<evidence type="ECO:0000256" key="9">
    <source>
        <dbReference type="ARBA" id="ARBA00048090"/>
    </source>
</evidence>
<dbReference type="SUPFAM" id="SSF52540">
    <property type="entry name" value="P-loop containing nucleoside triphosphate hydrolases"/>
    <property type="match status" value="1"/>
</dbReference>
<keyword evidence="12" id="KW-1185">Reference proteome</keyword>
<sequence length="169" mass="18353">MDLTHIVVMGVAGCGKSTVATALAERLGWPFCEGDDLHSEANRAKMRAGTPLDDDDRAPWLAALRDWMSEQAVAGRSSVLTCSALKQGYRDVLREAQGEVYFVHLAPPTDLNAERIAAREDHYMPATLLDSQLEALEELAPEEAGMVVRTGAGPEEVVELVLAHLAQRT</sequence>
<dbReference type="PANTHER" id="PTHR43442:SF3">
    <property type="entry name" value="GLUCONOKINASE-RELATED"/>
    <property type="match status" value="1"/>
</dbReference>
<dbReference type="EMBL" id="RKHK01000001">
    <property type="protein sequence ID" value="ROR72734.1"/>
    <property type="molecule type" value="Genomic_DNA"/>
</dbReference>
<keyword evidence="8" id="KW-0311">Gluconate utilization</keyword>
<dbReference type="GO" id="GO:0005524">
    <property type="term" value="F:ATP binding"/>
    <property type="evidence" value="ECO:0007669"/>
    <property type="project" value="UniProtKB-KW"/>
</dbReference>
<evidence type="ECO:0000256" key="7">
    <source>
        <dbReference type="ARBA" id="ARBA00022840"/>
    </source>
</evidence>
<keyword evidence="7 10" id="KW-0067">ATP-binding</keyword>
<proteinExistence type="inferred from homology"/>
<dbReference type="PANTHER" id="PTHR43442">
    <property type="entry name" value="GLUCONOKINASE-RELATED"/>
    <property type="match status" value="1"/>
</dbReference>
<evidence type="ECO:0000256" key="3">
    <source>
        <dbReference type="ARBA" id="ARBA00012054"/>
    </source>
</evidence>
<evidence type="ECO:0000256" key="8">
    <source>
        <dbReference type="ARBA" id="ARBA00023064"/>
    </source>
</evidence>